<reference evidence="3" key="1">
    <citation type="submission" date="2016-02" db="EMBL/GenBank/DDBJ databases">
        <authorList>
            <person name="Wibberg D."/>
        </authorList>
    </citation>
    <scope>NUCLEOTIDE SEQUENCE [LARGE SCALE GENOMIC DNA]</scope>
</reference>
<keyword evidence="3" id="KW-1185">Reference proteome</keyword>
<evidence type="ECO:0008006" key="4">
    <source>
        <dbReference type="Google" id="ProtNLM"/>
    </source>
</evidence>
<feature type="region of interest" description="Disordered" evidence="1">
    <location>
        <begin position="1"/>
        <end position="34"/>
    </location>
</feature>
<accession>A0A1C3NXK8</accession>
<protein>
    <recommendedName>
        <fullName evidence="4">Cytidine deaminase</fullName>
    </recommendedName>
</protein>
<dbReference type="SUPFAM" id="SSF53927">
    <property type="entry name" value="Cytidine deaminase-like"/>
    <property type="match status" value="1"/>
</dbReference>
<sequence>MSFDEAGAGGVSELDVDGRAGSGREAAGDGGAGSGGRVAVTWIDHGSLAAEDAKLVILARSARLRAYVPRGSITTAEGAAVRDTDGRTYAAATVENAEERLTVSALAAAVVAAASSGARRFEAAAIVSEGLGAPDVPRADDLLVLGEFGAGVPVFLAGSDGVARGRVTT</sequence>
<dbReference type="Proteomes" id="UP000199013">
    <property type="component" value="Unassembled WGS sequence"/>
</dbReference>
<dbReference type="GO" id="GO:0003824">
    <property type="term" value="F:catalytic activity"/>
    <property type="evidence" value="ECO:0007669"/>
    <property type="project" value="InterPro"/>
</dbReference>
<proteinExistence type="predicted"/>
<evidence type="ECO:0000313" key="3">
    <source>
        <dbReference type="Proteomes" id="UP000199013"/>
    </source>
</evidence>
<organism evidence="2 3">
    <name type="scientific">Candidatus Protofrankia californiensis</name>
    <dbReference type="NCBI Taxonomy" id="1839754"/>
    <lineage>
        <taxon>Bacteria</taxon>
        <taxon>Bacillati</taxon>
        <taxon>Actinomycetota</taxon>
        <taxon>Actinomycetes</taxon>
        <taxon>Frankiales</taxon>
        <taxon>Frankiaceae</taxon>
        <taxon>Protofrankia</taxon>
    </lineage>
</organism>
<name>A0A1C3NXK8_9ACTN</name>
<evidence type="ECO:0000256" key="1">
    <source>
        <dbReference type="SAM" id="MobiDB-lite"/>
    </source>
</evidence>
<dbReference type="EMBL" id="FLUV01000995">
    <property type="protein sequence ID" value="SBW22255.1"/>
    <property type="molecule type" value="Genomic_DNA"/>
</dbReference>
<dbReference type="Gene3D" id="3.40.140.10">
    <property type="entry name" value="Cytidine Deaminase, domain 2"/>
    <property type="match status" value="1"/>
</dbReference>
<evidence type="ECO:0000313" key="2">
    <source>
        <dbReference type="EMBL" id="SBW22255.1"/>
    </source>
</evidence>
<dbReference type="AlphaFoldDB" id="A0A1C3NXK8"/>
<dbReference type="InterPro" id="IPR016193">
    <property type="entry name" value="Cytidine_deaminase-like"/>
</dbReference>
<gene>
    <name evidence="2" type="ORF">FDG2_2366</name>
</gene>